<feature type="active site" description="Proton acceptor" evidence="4">
    <location>
        <position position="183"/>
    </location>
</feature>
<dbReference type="Gene3D" id="3.40.1090.10">
    <property type="entry name" value="Cytosolic phospholipase A2 catalytic domain"/>
    <property type="match status" value="2"/>
</dbReference>
<feature type="short sequence motif" description="GXSXG" evidence="4">
    <location>
        <begin position="55"/>
        <end position="59"/>
    </location>
</feature>
<evidence type="ECO:0000256" key="5">
    <source>
        <dbReference type="SAM" id="MobiDB-lite"/>
    </source>
</evidence>
<dbReference type="InterPro" id="IPR016035">
    <property type="entry name" value="Acyl_Trfase/lysoPLipase"/>
</dbReference>
<proteinExistence type="predicted"/>
<evidence type="ECO:0000256" key="3">
    <source>
        <dbReference type="ARBA" id="ARBA00023098"/>
    </source>
</evidence>
<dbReference type="InterPro" id="IPR050301">
    <property type="entry name" value="NTE"/>
</dbReference>
<dbReference type="GO" id="GO:0016787">
    <property type="term" value="F:hydrolase activity"/>
    <property type="evidence" value="ECO:0007669"/>
    <property type="project" value="UniProtKB-UniRule"/>
</dbReference>
<comment type="caution">
    <text evidence="7">The sequence shown here is derived from an EMBL/GenBank/DDBJ whole genome shotgun (WGS) entry which is preliminary data.</text>
</comment>
<keyword evidence="1 4" id="KW-0378">Hydrolase</keyword>
<reference evidence="7 8" key="1">
    <citation type="journal article" date="2016" name="Nat. Commun.">
        <title>Thousands of microbial genomes shed light on interconnected biogeochemical processes in an aquifer system.</title>
        <authorList>
            <person name="Anantharaman K."/>
            <person name="Brown C.T."/>
            <person name="Hug L.A."/>
            <person name="Sharon I."/>
            <person name="Castelle C.J."/>
            <person name="Probst A.J."/>
            <person name="Thomas B.C."/>
            <person name="Singh A."/>
            <person name="Wilkins M.J."/>
            <person name="Karaoz U."/>
            <person name="Brodie E.L."/>
            <person name="Williams K.H."/>
            <person name="Hubbard S.S."/>
            <person name="Banfield J.F."/>
        </authorList>
    </citation>
    <scope>NUCLEOTIDE SEQUENCE [LARGE SCALE GENOMIC DNA]</scope>
</reference>
<sequence>MKPETKQIGARDDARAKTPGIGVVLSSGGARGVYAHTGFLLALERLGVPIAAGAGCSAGAVVGGVAASGADLHAWSEALGRVASRRFWTPDPWPVLFWRILVRRGRGYTGLSGTEAAAEFCRSQLAARTFEECRYPFYALAVSLGRGRKTVFSSGELAPRIVASAAVPLLYRPVEIEGDWYCDGALVDLAPMDAICCKHGLDALIIHHVAARPAKTEDLVRLRSRHWAMLEIVSRLLFWRRPWYATGEPLSLHRCPGHCGAAIVVIEPSLPPLDWPLTEGGAAVQAAAMEQTESLLRPHLEALLSDPRRRLPVPLDDAAPEARGEFCERD</sequence>
<feature type="active site" description="Nucleophile" evidence="4">
    <location>
        <position position="57"/>
    </location>
</feature>
<protein>
    <recommendedName>
        <fullName evidence="6">PNPLA domain-containing protein</fullName>
    </recommendedName>
</protein>
<dbReference type="PROSITE" id="PS51635">
    <property type="entry name" value="PNPLA"/>
    <property type="match status" value="1"/>
</dbReference>
<keyword evidence="3 4" id="KW-0443">Lipid metabolism</keyword>
<name>A0A1F6U4M0_9PROT</name>
<dbReference type="AlphaFoldDB" id="A0A1F6U4M0"/>
<feature type="compositionally biased region" description="Basic and acidic residues" evidence="5">
    <location>
        <begin position="320"/>
        <end position="330"/>
    </location>
</feature>
<feature type="region of interest" description="Disordered" evidence="5">
    <location>
        <begin position="311"/>
        <end position="330"/>
    </location>
</feature>
<organism evidence="7 8">
    <name type="scientific">Candidatus Muproteobacteria bacterium RIFCSPHIGHO2_02_FULL_65_16</name>
    <dbReference type="NCBI Taxonomy" id="1817766"/>
    <lineage>
        <taxon>Bacteria</taxon>
        <taxon>Pseudomonadati</taxon>
        <taxon>Pseudomonadota</taxon>
        <taxon>Candidatus Muproteobacteria</taxon>
    </lineage>
</organism>
<evidence type="ECO:0000259" key="6">
    <source>
        <dbReference type="PROSITE" id="PS51635"/>
    </source>
</evidence>
<dbReference type="PANTHER" id="PTHR14226:SF29">
    <property type="entry name" value="NEUROPATHY TARGET ESTERASE SWS"/>
    <property type="match status" value="1"/>
</dbReference>
<dbReference type="GO" id="GO:0016042">
    <property type="term" value="P:lipid catabolic process"/>
    <property type="evidence" value="ECO:0007669"/>
    <property type="project" value="UniProtKB-UniRule"/>
</dbReference>
<gene>
    <name evidence="7" type="ORF">A3B81_04055</name>
</gene>
<evidence type="ECO:0000313" key="8">
    <source>
        <dbReference type="Proteomes" id="UP000179362"/>
    </source>
</evidence>
<dbReference type="InterPro" id="IPR002641">
    <property type="entry name" value="PNPLA_dom"/>
</dbReference>
<keyword evidence="2 4" id="KW-0442">Lipid degradation</keyword>
<evidence type="ECO:0000256" key="1">
    <source>
        <dbReference type="ARBA" id="ARBA00022801"/>
    </source>
</evidence>
<accession>A0A1F6U4M0</accession>
<comment type="caution">
    <text evidence="4">Lacks conserved residue(s) required for the propagation of feature annotation.</text>
</comment>
<evidence type="ECO:0000313" key="7">
    <source>
        <dbReference type="EMBL" id="OGI52290.1"/>
    </source>
</evidence>
<dbReference type="Proteomes" id="UP000179362">
    <property type="component" value="Unassembled WGS sequence"/>
</dbReference>
<dbReference type="PANTHER" id="PTHR14226">
    <property type="entry name" value="NEUROPATHY TARGET ESTERASE/SWISS CHEESE D.MELANOGASTER"/>
    <property type="match status" value="1"/>
</dbReference>
<dbReference type="EMBL" id="MFTA01000033">
    <property type="protein sequence ID" value="OGI52290.1"/>
    <property type="molecule type" value="Genomic_DNA"/>
</dbReference>
<dbReference type="Pfam" id="PF01734">
    <property type="entry name" value="Patatin"/>
    <property type="match status" value="1"/>
</dbReference>
<feature type="domain" description="PNPLA" evidence="6">
    <location>
        <begin position="23"/>
        <end position="196"/>
    </location>
</feature>
<dbReference type="SUPFAM" id="SSF52151">
    <property type="entry name" value="FabD/lysophospholipase-like"/>
    <property type="match status" value="1"/>
</dbReference>
<evidence type="ECO:0000256" key="2">
    <source>
        <dbReference type="ARBA" id="ARBA00022963"/>
    </source>
</evidence>
<feature type="short sequence motif" description="DGA/G" evidence="4">
    <location>
        <begin position="183"/>
        <end position="185"/>
    </location>
</feature>
<evidence type="ECO:0000256" key="4">
    <source>
        <dbReference type="PROSITE-ProRule" id="PRU01161"/>
    </source>
</evidence>